<feature type="region of interest" description="Disordered" evidence="1">
    <location>
        <begin position="435"/>
        <end position="555"/>
    </location>
</feature>
<dbReference type="InterPro" id="IPR013226">
    <property type="entry name" value="Pal1"/>
</dbReference>
<sequence length="555" mass="61772">MYDSDGIDKDWVSVSCIRDETIFPFPSPIYYTLSLWQSPSSSLLSSPSISSSALPVGFRRHLQAIHADRKGAGANPEMQGFRIPHGHHMLRCVAFPCVTNSASADRAELKWAGRSDDAPFGFSWSRCNAEFDCDSIINPPARKYILDPLTAPEPSEETGLGSSHYNPHRISLQAQPSHTRQRPASPASSFSSFSDLGDRTAASYPTPPSTGNPEHRFSQRKRLPPPPSANHTAQHSVDSHCRPMMRNSNAISPESNFHPTNPFVSPQSSNDKVLGKQASMNPHNRSNSDLGHHSQPGAYKQGHRRPRTQSLGERFPGDMSHRPLDIIINDTRAADRQRRHRPRVSETDVIDALDTIGGMYHHGGPYDATLRSRNLDPRTSPVAAVQESNMEALRATPREYVMDSLRHHVPLQGTATIPSGEYDYRGSRMSYEEGADLMREPDAPGGPYKRYADTKYHPDDLKGKGEPSYSLERALKEKKRAKNGEPDEIEMQSGLRSRNRHSKSKHQRSMTIALNGSSSATGNAYNNSELERRNSTGKKISDSLKRRWGSIRGRK</sequence>
<dbReference type="AlphaFoldDB" id="A0A0F9ZYS4"/>
<feature type="compositionally biased region" description="Basic and acidic residues" evidence="1">
    <location>
        <begin position="529"/>
        <end position="545"/>
    </location>
</feature>
<dbReference type="OMA" id="GDYRRWP"/>
<dbReference type="PANTHER" id="PTHR28307:SF1">
    <property type="entry name" value="PAL1 CELL MORPHOLOGY PROTEIN"/>
    <property type="match status" value="1"/>
</dbReference>
<dbReference type="Proteomes" id="UP000034112">
    <property type="component" value="Unassembled WGS sequence"/>
</dbReference>
<feature type="compositionally biased region" description="Low complexity" evidence="1">
    <location>
        <begin position="183"/>
        <end position="194"/>
    </location>
</feature>
<evidence type="ECO:0000313" key="3">
    <source>
        <dbReference type="Proteomes" id="UP000034112"/>
    </source>
</evidence>
<feature type="compositionally biased region" description="Basic residues" evidence="1">
    <location>
        <begin position="546"/>
        <end position="555"/>
    </location>
</feature>
<organism evidence="2 3">
    <name type="scientific">Trichoderma harzianum</name>
    <name type="common">Hypocrea lixii</name>
    <dbReference type="NCBI Taxonomy" id="5544"/>
    <lineage>
        <taxon>Eukaryota</taxon>
        <taxon>Fungi</taxon>
        <taxon>Dikarya</taxon>
        <taxon>Ascomycota</taxon>
        <taxon>Pezizomycotina</taxon>
        <taxon>Sordariomycetes</taxon>
        <taxon>Hypocreomycetidae</taxon>
        <taxon>Hypocreales</taxon>
        <taxon>Hypocreaceae</taxon>
        <taxon>Trichoderma</taxon>
    </lineage>
</organism>
<dbReference type="OrthoDB" id="5389892at2759"/>
<feature type="compositionally biased region" description="Polar residues" evidence="1">
    <location>
        <begin position="278"/>
        <end position="289"/>
    </location>
</feature>
<feature type="compositionally biased region" description="Polar residues" evidence="1">
    <location>
        <begin position="246"/>
        <end position="271"/>
    </location>
</feature>
<proteinExistence type="predicted"/>
<comment type="caution">
    <text evidence="2">The sequence shown here is derived from an EMBL/GenBank/DDBJ whole genome shotgun (WGS) entry which is preliminary data.</text>
</comment>
<reference evidence="3" key="1">
    <citation type="journal article" date="2015" name="Genome Announc.">
        <title>Draft whole-genome sequence of the biocontrol agent Trichoderma harzianum T6776.</title>
        <authorList>
            <person name="Baroncelli R."/>
            <person name="Piaggeschi G."/>
            <person name="Fiorini L."/>
            <person name="Bertolini E."/>
            <person name="Zapparata A."/>
            <person name="Pe M.E."/>
            <person name="Sarrocco S."/>
            <person name="Vannacci G."/>
        </authorList>
    </citation>
    <scope>NUCLEOTIDE SEQUENCE [LARGE SCALE GENOMIC DNA]</scope>
    <source>
        <strain evidence="3">T6776</strain>
    </source>
</reference>
<accession>A0A0F9ZYS4</accession>
<feature type="region of interest" description="Disordered" evidence="1">
    <location>
        <begin position="174"/>
        <end position="322"/>
    </location>
</feature>
<feature type="compositionally biased region" description="Basic residues" evidence="1">
    <location>
        <begin position="497"/>
        <end position="508"/>
    </location>
</feature>
<name>A0A0F9ZYS4_TRIHA</name>
<evidence type="ECO:0000256" key="1">
    <source>
        <dbReference type="SAM" id="MobiDB-lite"/>
    </source>
</evidence>
<gene>
    <name evidence="2" type="ORF">THAR02_09514</name>
</gene>
<feature type="compositionally biased region" description="Polar residues" evidence="1">
    <location>
        <begin position="509"/>
        <end position="528"/>
    </location>
</feature>
<dbReference type="PANTHER" id="PTHR28307">
    <property type="entry name" value="PROTEIN PAL1"/>
    <property type="match status" value="1"/>
</dbReference>
<feature type="compositionally biased region" description="Basic and acidic residues" evidence="1">
    <location>
        <begin position="450"/>
        <end position="465"/>
    </location>
</feature>
<dbReference type="Pfam" id="PF08316">
    <property type="entry name" value="Pal1"/>
    <property type="match status" value="1"/>
</dbReference>
<dbReference type="EMBL" id="JOKZ01000427">
    <property type="protein sequence ID" value="KKO98373.1"/>
    <property type="molecule type" value="Genomic_DNA"/>
</dbReference>
<evidence type="ECO:0008006" key="4">
    <source>
        <dbReference type="Google" id="ProtNLM"/>
    </source>
</evidence>
<protein>
    <recommendedName>
        <fullName evidence="4">Pal1 cell morphology protein</fullName>
    </recommendedName>
</protein>
<evidence type="ECO:0000313" key="2">
    <source>
        <dbReference type="EMBL" id="KKO98373.1"/>
    </source>
</evidence>
<dbReference type="GO" id="GO:0005737">
    <property type="term" value="C:cytoplasm"/>
    <property type="evidence" value="ECO:0007669"/>
    <property type="project" value="TreeGrafter"/>
</dbReference>